<dbReference type="EMBL" id="FLUL01000001">
    <property type="protein sequence ID" value="SBV91381.1"/>
    <property type="molecule type" value="Genomic_DNA"/>
</dbReference>
<accession>A0A212IVY5</accession>
<name>A0A212IVY5_9BACT</name>
<proteinExistence type="predicted"/>
<gene>
    <name evidence="1" type="ORF">KL86DYS2_10174</name>
</gene>
<evidence type="ECO:0000313" key="1">
    <source>
        <dbReference type="EMBL" id="SBV91381.1"/>
    </source>
</evidence>
<sequence length="35" mass="4118">MQTNCMKRIINDLEPYLNFNTSVLEMSNTKINNVK</sequence>
<protein>
    <submittedName>
        <fullName evidence="1">Uncharacterized protein</fullName>
    </submittedName>
</protein>
<reference evidence="1" key="1">
    <citation type="submission" date="2016-04" db="EMBL/GenBank/DDBJ databases">
        <authorList>
            <person name="Evans L.H."/>
            <person name="Alamgir A."/>
            <person name="Owens N."/>
            <person name="Weber N.D."/>
            <person name="Virtaneva K."/>
            <person name="Barbian K."/>
            <person name="Babar A."/>
            <person name="Rosenke K."/>
        </authorList>
    </citation>
    <scope>NUCLEOTIDE SEQUENCE</scope>
    <source>
        <strain evidence="1">86-2</strain>
    </source>
</reference>
<dbReference type="AlphaFoldDB" id="A0A212IVY5"/>
<organism evidence="1">
    <name type="scientific">uncultured Dysgonomonas sp</name>
    <dbReference type="NCBI Taxonomy" id="206096"/>
    <lineage>
        <taxon>Bacteria</taxon>
        <taxon>Pseudomonadati</taxon>
        <taxon>Bacteroidota</taxon>
        <taxon>Bacteroidia</taxon>
        <taxon>Bacteroidales</taxon>
        <taxon>Dysgonomonadaceae</taxon>
        <taxon>Dysgonomonas</taxon>
        <taxon>environmental samples</taxon>
    </lineage>
</organism>